<gene>
    <name evidence="6" type="ORF">SAMN06273572_103164</name>
</gene>
<keyword evidence="2 4" id="KW-0238">DNA-binding</keyword>
<feature type="domain" description="HTH tetR-type" evidence="5">
    <location>
        <begin position="9"/>
        <end position="69"/>
    </location>
</feature>
<dbReference type="PANTHER" id="PTHR30055">
    <property type="entry name" value="HTH-TYPE TRANSCRIPTIONAL REGULATOR RUTR"/>
    <property type="match status" value="1"/>
</dbReference>
<dbReference type="RefSeq" id="WP_097929695.1">
    <property type="nucleotide sequence ID" value="NZ_OCTN01000003.1"/>
</dbReference>
<dbReference type="Proteomes" id="UP000220034">
    <property type="component" value="Unassembled WGS sequence"/>
</dbReference>
<evidence type="ECO:0000256" key="2">
    <source>
        <dbReference type="ARBA" id="ARBA00023125"/>
    </source>
</evidence>
<accession>A0A2C9CSA2</accession>
<dbReference type="InterPro" id="IPR050109">
    <property type="entry name" value="HTH-type_TetR-like_transc_reg"/>
</dbReference>
<evidence type="ECO:0000313" key="7">
    <source>
        <dbReference type="Proteomes" id="UP000220034"/>
    </source>
</evidence>
<dbReference type="PANTHER" id="PTHR30055:SF234">
    <property type="entry name" value="HTH-TYPE TRANSCRIPTIONAL REGULATOR BETI"/>
    <property type="match status" value="1"/>
</dbReference>
<dbReference type="EMBL" id="OCTN01000003">
    <property type="protein sequence ID" value="SOH94137.1"/>
    <property type="molecule type" value="Genomic_DNA"/>
</dbReference>
<evidence type="ECO:0000256" key="4">
    <source>
        <dbReference type="PROSITE-ProRule" id="PRU00335"/>
    </source>
</evidence>
<evidence type="ECO:0000256" key="3">
    <source>
        <dbReference type="ARBA" id="ARBA00023163"/>
    </source>
</evidence>
<feature type="DNA-binding region" description="H-T-H motif" evidence="4">
    <location>
        <begin position="32"/>
        <end position="51"/>
    </location>
</feature>
<evidence type="ECO:0000313" key="6">
    <source>
        <dbReference type="EMBL" id="SOH94137.1"/>
    </source>
</evidence>
<dbReference type="InterPro" id="IPR025996">
    <property type="entry name" value="MT1864/Rv1816-like_C"/>
</dbReference>
<dbReference type="GO" id="GO:0003700">
    <property type="term" value="F:DNA-binding transcription factor activity"/>
    <property type="evidence" value="ECO:0007669"/>
    <property type="project" value="TreeGrafter"/>
</dbReference>
<organism evidence="6 7">
    <name type="scientific">Pontivivens marinum</name>
    <dbReference type="NCBI Taxonomy" id="1690039"/>
    <lineage>
        <taxon>Bacteria</taxon>
        <taxon>Pseudomonadati</taxon>
        <taxon>Pseudomonadota</taxon>
        <taxon>Alphaproteobacteria</taxon>
        <taxon>Rhodobacterales</taxon>
        <taxon>Paracoccaceae</taxon>
        <taxon>Pontivivens</taxon>
    </lineage>
</organism>
<dbReference type="SUPFAM" id="SSF46689">
    <property type="entry name" value="Homeodomain-like"/>
    <property type="match status" value="1"/>
</dbReference>
<dbReference type="AlphaFoldDB" id="A0A2C9CSA2"/>
<evidence type="ECO:0000256" key="1">
    <source>
        <dbReference type="ARBA" id="ARBA00023015"/>
    </source>
</evidence>
<keyword evidence="7" id="KW-1185">Reference proteome</keyword>
<name>A0A2C9CSA2_9RHOB</name>
<keyword evidence="3" id="KW-0804">Transcription</keyword>
<evidence type="ECO:0000259" key="5">
    <source>
        <dbReference type="PROSITE" id="PS50977"/>
    </source>
</evidence>
<dbReference type="InterPro" id="IPR001647">
    <property type="entry name" value="HTH_TetR"/>
</dbReference>
<sequence>MTSTQERHAALRERLIDAAQVQITDAGLSAIKARTLATQVGCSVGAIYTVFPDLHTLILAVNGRTFSAMGVEISAAVAAVQDGTPPERLIAMARTYLSFAIANPRRWKALFDIEMSVDSGVPSWYVAAVGQLFELISTPLRDLSPDASEQRIDMMTRGLFSSIHGIVLLGVENRISAVPREGLEEMISFIIHAASDVTSA</sequence>
<dbReference type="GO" id="GO:0000976">
    <property type="term" value="F:transcription cis-regulatory region binding"/>
    <property type="evidence" value="ECO:0007669"/>
    <property type="project" value="TreeGrafter"/>
</dbReference>
<protein>
    <submittedName>
        <fullName evidence="6">DNA-binding transcriptional regulator, AcrR family</fullName>
    </submittedName>
</protein>
<dbReference type="SUPFAM" id="SSF48498">
    <property type="entry name" value="Tetracyclin repressor-like, C-terminal domain"/>
    <property type="match status" value="1"/>
</dbReference>
<dbReference type="Pfam" id="PF13305">
    <property type="entry name" value="TetR_C_33"/>
    <property type="match status" value="1"/>
</dbReference>
<dbReference type="InterPro" id="IPR009057">
    <property type="entry name" value="Homeodomain-like_sf"/>
</dbReference>
<reference evidence="7" key="1">
    <citation type="submission" date="2017-09" db="EMBL/GenBank/DDBJ databases">
        <authorList>
            <person name="Varghese N."/>
            <person name="Submissions S."/>
        </authorList>
    </citation>
    <scope>NUCLEOTIDE SEQUENCE [LARGE SCALE GENOMIC DNA]</scope>
    <source>
        <strain evidence="7">C7</strain>
    </source>
</reference>
<dbReference type="PROSITE" id="PS50977">
    <property type="entry name" value="HTH_TETR_2"/>
    <property type="match status" value="1"/>
</dbReference>
<proteinExistence type="predicted"/>
<keyword evidence="1" id="KW-0805">Transcription regulation</keyword>
<dbReference type="InterPro" id="IPR036271">
    <property type="entry name" value="Tet_transcr_reg_TetR-rel_C_sf"/>
</dbReference>
<dbReference type="OrthoDB" id="7223515at2"/>
<dbReference type="Gene3D" id="1.10.357.10">
    <property type="entry name" value="Tetracycline Repressor, domain 2"/>
    <property type="match status" value="1"/>
</dbReference>